<evidence type="ECO:0000256" key="2">
    <source>
        <dbReference type="SAM" id="Phobius"/>
    </source>
</evidence>
<evidence type="ECO:0000313" key="3">
    <source>
        <dbReference type="EMBL" id="MBS4221252.1"/>
    </source>
</evidence>
<keyword evidence="2" id="KW-1133">Transmembrane helix</keyword>
<accession>A0A942UL52</accession>
<keyword evidence="1" id="KW-0175">Coiled coil</keyword>
<dbReference type="RefSeq" id="WP_213096301.1">
    <property type="nucleotide sequence ID" value="NZ_JAGYPH010000001.1"/>
</dbReference>
<evidence type="ECO:0000313" key="4">
    <source>
        <dbReference type="Proteomes" id="UP000676456"/>
    </source>
</evidence>
<keyword evidence="2" id="KW-0472">Membrane</keyword>
<gene>
    <name evidence="3" type="ORF">KHA91_00600</name>
</gene>
<feature type="transmembrane region" description="Helical" evidence="2">
    <location>
        <begin position="352"/>
        <end position="370"/>
    </location>
</feature>
<proteinExistence type="predicted"/>
<dbReference type="InterPro" id="IPR030832">
    <property type="entry name" value="Acidic_LPXTA"/>
</dbReference>
<dbReference type="NCBIfam" id="TIGR04383">
    <property type="entry name" value="acidic_w_LPXTA"/>
    <property type="match status" value="2"/>
</dbReference>
<organism evidence="3 4">
    <name type="scientific">Lederbergia citrea</name>
    <dbReference type="NCBI Taxonomy" id="2833581"/>
    <lineage>
        <taxon>Bacteria</taxon>
        <taxon>Bacillati</taxon>
        <taxon>Bacillota</taxon>
        <taxon>Bacilli</taxon>
        <taxon>Bacillales</taxon>
        <taxon>Bacillaceae</taxon>
        <taxon>Lederbergia</taxon>
    </lineage>
</organism>
<keyword evidence="2" id="KW-0812">Transmembrane</keyword>
<feature type="coiled-coil region" evidence="1">
    <location>
        <begin position="135"/>
        <end position="172"/>
    </location>
</feature>
<sequence length="378" mass="43037">MKRILSMMLAVTLLFGLFPVMSFALTSDEVAPVLEDTGLTEEELEVFLWHYNDSSIEEIGRVIEIYDALGERINSKNIQQLLTDYDFASKDELEEFLIENDELEKGQKIEDVFTYINYLDFIISFYSDYSTPITNENLNQFLNDYELTMAELKALLKTNNDAIENYESIEDLELAVIGYLAQQTLDQFGITEEEMMNLFNHFLNLQIDETKAEEQMNSIMTRLEGYVNFESAKDLTDAQLAELADIMKEVMSFLQIEAKYYLYKDGKKIKEVSYQDLIKLETTNGADLLIELYNYDGVLLADIILTADLFGSKVIDHIKEVEKVITKPIARLAPKAPKTIKGAKMPNTAGNYVEGAAAGLVLILGGLFLISRRFVKHS</sequence>
<dbReference type="AlphaFoldDB" id="A0A942UL52"/>
<name>A0A942UL52_9BACI</name>
<protein>
    <submittedName>
        <fullName evidence="3">Processed acidic surface protein</fullName>
    </submittedName>
</protein>
<dbReference type="Proteomes" id="UP000676456">
    <property type="component" value="Unassembled WGS sequence"/>
</dbReference>
<comment type="caution">
    <text evidence="3">The sequence shown here is derived from an EMBL/GenBank/DDBJ whole genome shotgun (WGS) entry which is preliminary data.</text>
</comment>
<evidence type="ECO:0000256" key="1">
    <source>
        <dbReference type="SAM" id="Coils"/>
    </source>
</evidence>
<reference evidence="3 4" key="1">
    <citation type="submission" date="2021-05" db="EMBL/GenBank/DDBJ databases">
        <title>Novel Bacillus species.</title>
        <authorList>
            <person name="Liu G."/>
        </authorList>
    </citation>
    <scope>NUCLEOTIDE SEQUENCE [LARGE SCALE GENOMIC DNA]</scope>
    <source>
        <strain evidence="3 4">FJAT-49682</strain>
    </source>
</reference>
<keyword evidence="4" id="KW-1185">Reference proteome</keyword>
<dbReference type="EMBL" id="JAGYPN010000001">
    <property type="protein sequence ID" value="MBS4221252.1"/>
    <property type="molecule type" value="Genomic_DNA"/>
</dbReference>